<feature type="compositionally biased region" description="Basic and acidic residues" evidence="2">
    <location>
        <begin position="1272"/>
        <end position="1282"/>
    </location>
</feature>
<evidence type="ECO:0000313" key="3">
    <source>
        <dbReference type="EMBL" id="CAF3799829.1"/>
    </source>
</evidence>
<feature type="compositionally biased region" description="Basic and acidic residues" evidence="2">
    <location>
        <begin position="1451"/>
        <end position="1514"/>
    </location>
</feature>
<feature type="region of interest" description="Disordered" evidence="2">
    <location>
        <begin position="1117"/>
        <end position="1169"/>
    </location>
</feature>
<feature type="compositionally biased region" description="Low complexity" evidence="2">
    <location>
        <begin position="901"/>
        <end position="912"/>
    </location>
</feature>
<feature type="compositionally biased region" description="Basic and acidic residues" evidence="2">
    <location>
        <begin position="1295"/>
        <end position="1329"/>
    </location>
</feature>
<feature type="compositionally biased region" description="Polar residues" evidence="2">
    <location>
        <begin position="1407"/>
        <end position="1421"/>
    </location>
</feature>
<proteinExistence type="predicted"/>
<sequence length="1664" mass="192777">MSNKSSTLPFQQATINEDKPILKKQRDLDVGLQSPVHHQRRLPLPTNLTFEQNITNLIEKESPLLQSELLTAEHELSVLRSRLAVNEGVTAVTGSILESLKGQFERRDKVDIATSPLDIYKHSLFYQSLSSQTSPMIETLPDIPESVEIHYDAQTVRSPYLLVKTKNTFWIAQPIATAEAQTHLQKFSSPVMKRATVKLPKTFDQKFLSDSDNEDEQISTTKLIKQQSFDEEKPLTIENVERLEKGHIQKFIKNNENNWSTEVLAPSVADESTNLQQQQQSDSTVNNNQISPEDERSFPDLKEQISEMKTIRSSSTIQIEDQMEQFDDKIDEIYSIIDYLKNNKLTSTNFNNIQTKIHDLKLIMSDVQLNKTDELRIEYELDELENLYRTINENLNNNNIHQKEDDYSLIELFEQNVNELRRIINDIKSTSLQTNLTSNDLQIINENIHQQESKLLAEHDWTPEQMAEYFQRSPDGELLTSSSRPLHSHLIPEDPVITREVFFEGDKSSHQEKKPSITHVTHLIPEDARISAENFYEGDINRSLFQKETISHEPPPPPLIPESPLVSSDVFYEGDPQRSMFTERPSLSHTESTAESSSINNLRDIMSDLMLAASWSKKPTIIDEQTPKDTEEILAESFITTEQNYPTSSLCEILHEIENFPLTSNKRLSHPVVQIEERDTISPFSTASPTIIHRNILTRQETDRWAQDELLTSEEQNTDDWTNSSNQRREIYGEQYRPERKFSDELSETTKQQLITDDIESKETVQQRDEDEQYHIERTWSTDKIFEPPVNASDEVIIQSSYDDKHEGKDQHSNQFYIQAPQQVETDQYQLQQRLITDESIMKPSDKTEDEHKLERQDSAEEINLQSQYENEHEEQYQPERKVSTDQAILKTSQKIESDQSEPSSPSQEQLPVGLTHQIQEEKSDAEEESKSPRKLSTEQIVPEPSQLSGHRVMIESSPIIEHKDYDYEQYSGDKQTVIKSDEDVEEEHKLEQSFTSEKSDVRSQQLSEHEDDDQPQRKLSSTRISNASIPVSEHEEDKEQYQSEPSSPLHKQLSTRLTHQVREEKSDAEEESKSPRKLSTDHEEQHYPLERKLSVDEIITESSPVIEHRISFRTASIDEKHQIERTPSSEKISIASLPASEREEQELEEHEDHTTQRQSNIDREDEEVLDYNQQKIITETQPHVEIQERKLSTDQVAIKTSPAIEHQAFQDEHFSTYKETVIPSDEEIHEEHQLEKSFTSEKSEVQSPRIRENEDSRQAFERIISSEEAFVEQKPDEERKFSSGKISIASLPLSEHEHEEHKLERSYGSDKIDLESPKFNEREFKQDQFEDLTNYRTALVDEKHDSERRLSSGKTRTASLPLTEHEGHETQQHPHEDEHEQRPSSRAISTTSHEEIEPEDTHKLTPKSSIGQLSTQSAQISEHELEEETRSTPERKLSTGRLSTESSPTIEHKDYQHGYLPTHEETLVRSHEEIEKETPDKEEEHVLEQSFVSDKRNVESTHMSEHEDEEHHIISSKPASIVQTPEQERRLSSSQRSIASLPISEHEAEHRQHHDEDEFQREPSSLAMSVISQEEIEPEHMEKTTAQYSEHEDEEAHYSPEQKLSTDRVSAKSSPTIEHKDYEHEQLLAHKDSSARSDEEVEEEEHPLQQSFVSEKNCISSTY</sequence>
<feature type="compositionally biased region" description="Basic and acidic residues" evidence="2">
    <location>
        <begin position="1545"/>
        <end position="1557"/>
    </location>
</feature>
<feature type="compositionally biased region" description="Basic and acidic residues" evidence="2">
    <location>
        <begin position="1117"/>
        <end position="1129"/>
    </location>
</feature>
<gene>
    <name evidence="3" type="ORF">OKA104_LOCUS18414</name>
</gene>
<feature type="region of interest" description="Disordered" evidence="2">
    <location>
        <begin position="1231"/>
        <end position="1664"/>
    </location>
</feature>
<dbReference type="EMBL" id="CAJOAY010001140">
    <property type="protein sequence ID" value="CAF3799829.1"/>
    <property type="molecule type" value="Genomic_DNA"/>
</dbReference>
<feature type="compositionally biased region" description="Basic and acidic residues" evidence="2">
    <location>
        <begin position="1231"/>
        <end position="1261"/>
    </location>
</feature>
<feature type="compositionally biased region" description="Polar residues" evidence="2">
    <location>
        <begin position="585"/>
        <end position="599"/>
    </location>
</feature>
<reference evidence="3" key="1">
    <citation type="submission" date="2021-02" db="EMBL/GenBank/DDBJ databases">
        <authorList>
            <person name="Nowell W R."/>
        </authorList>
    </citation>
    <scope>NUCLEOTIDE SEQUENCE</scope>
</reference>
<feature type="compositionally biased region" description="Basic and acidic residues" evidence="2">
    <location>
        <begin position="1393"/>
        <end position="1404"/>
    </location>
</feature>
<feature type="compositionally biased region" description="Basic and acidic residues" evidence="2">
    <location>
        <begin position="1340"/>
        <end position="1351"/>
    </location>
</feature>
<feature type="compositionally biased region" description="Polar residues" evidence="2">
    <location>
        <begin position="270"/>
        <end position="291"/>
    </location>
</feature>
<feature type="compositionally biased region" description="Basic and acidic residues" evidence="2">
    <location>
        <begin position="1595"/>
        <end position="1611"/>
    </location>
</feature>
<feature type="compositionally biased region" description="Basic and acidic residues" evidence="2">
    <location>
        <begin position="1061"/>
        <end position="1093"/>
    </location>
</feature>
<evidence type="ECO:0000313" key="4">
    <source>
        <dbReference type="Proteomes" id="UP000663881"/>
    </source>
</evidence>
<feature type="compositionally biased region" description="Basic and acidic residues" evidence="2">
    <location>
        <begin position="1429"/>
        <end position="1438"/>
    </location>
</feature>
<dbReference type="Proteomes" id="UP000663881">
    <property type="component" value="Unassembled WGS sequence"/>
</dbReference>
<feature type="region of interest" description="Disordered" evidence="2">
    <location>
        <begin position="269"/>
        <end position="299"/>
    </location>
</feature>
<keyword evidence="1" id="KW-0175">Coiled coil</keyword>
<feature type="compositionally biased region" description="Basic and acidic residues" evidence="2">
    <location>
        <begin position="1033"/>
        <end position="1042"/>
    </location>
</feature>
<feature type="compositionally biased region" description="Polar residues" evidence="2">
    <location>
        <begin position="1649"/>
        <end position="1664"/>
    </location>
</feature>
<feature type="compositionally biased region" description="Basic and acidic residues" evidence="2">
    <location>
        <begin position="1364"/>
        <end position="1384"/>
    </location>
</feature>
<feature type="compositionally biased region" description="Polar residues" evidence="2">
    <location>
        <begin position="1018"/>
        <end position="1030"/>
    </location>
</feature>
<feature type="region of interest" description="Disordered" evidence="2">
    <location>
        <begin position="579"/>
        <end position="599"/>
    </location>
</feature>
<feature type="compositionally biased region" description="Basic and acidic residues" evidence="2">
    <location>
        <begin position="759"/>
        <end position="786"/>
    </location>
</feature>
<feature type="region of interest" description="Disordered" evidence="2">
    <location>
        <begin position="893"/>
        <end position="1093"/>
    </location>
</feature>
<protein>
    <submittedName>
        <fullName evidence="3">Uncharacterized protein</fullName>
    </submittedName>
</protein>
<feature type="compositionally biased region" description="Basic and acidic residues" evidence="2">
    <location>
        <begin position="836"/>
        <end position="859"/>
    </location>
</feature>
<name>A0A819BNK9_9BILA</name>
<feature type="compositionally biased region" description="Polar residues" evidence="2">
    <location>
        <begin position="1563"/>
        <end position="1573"/>
    </location>
</feature>
<feature type="compositionally biased region" description="Basic and acidic residues" evidence="2">
    <location>
        <begin position="987"/>
        <end position="1002"/>
    </location>
</feature>
<evidence type="ECO:0000256" key="2">
    <source>
        <dbReference type="SAM" id="MobiDB-lite"/>
    </source>
</evidence>
<feature type="region of interest" description="Disordered" evidence="2">
    <location>
        <begin position="756"/>
        <end position="787"/>
    </location>
</feature>
<evidence type="ECO:0000256" key="1">
    <source>
        <dbReference type="SAM" id="Coils"/>
    </source>
</evidence>
<feature type="compositionally biased region" description="Polar residues" evidence="2">
    <location>
        <begin position="1441"/>
        <end position="1450"/>
    </location>
</feature>
<accession>A0A819BNK9</accession>
<feature type="compositionally biased region" description="Basic and acidic residues" evidence="2">
    <location>
        <begin position="1618"/>
        <end position="1639"/>
    </location>
</feature>
<organism evidence="3 4">
    <name type="scientific">Adineta steineri</name>
    <dbReference type="NCBI Taxonomy" id="433720"/>
    <lineage>
        <taxon>Eukaryota</taxon>
        <taxon>Metazoa</taxon>
        <taxon>Spiralia</taxon>
        <taxon>Gnathifera</taxon>
        <taxon>Rotifera</taxon>
        <taxon>Eurotatoria</taxon>
        <taxon>Bdelloidea</taxon>
        <taxon>Adinetida</taxon>
        <taxon>Adinetidae</taxon>
        <taxon>Adineta</taxon>
    </lineage>
</organism>
<feature type="region of interest" description="Disordered" evidence="2">
    <location>
        <begin position="835"/>
        <end position="864"/>
    </location>
</feature>
<comment type="caution">
    <text evidence="3">The sequence shown here is derived from an EMBL/GenBank/DDBJ whole genome shotgun (WGS) entry which is preliminary data.</text>
</comment>
<feature type="coiled-coil region" evidence="1">
    <location>
        <begin position="381"/>
        <end position="430"/>
    </location>
</feature>